<dbReference type="InterPro" id="IPR000601">
    <property type="entry name" value="PKD_dom"/>
</dbReference>
<keyword evidence="3" id="KW-1185">Reference proteome</keyword>
<gene>
    <name evidence="2" type="ORF">G3O08_11670</name>
</gene>
<dbReference type="Proteomes" id="UP000486602">
    <property type="component" value="Unassembled WGS sequence"/>
</dbReference>
<dbReference type="PROSITE" id="PS50093">
    <property type="entry name" value="PKD"/>
    <property type="match status" value="3"/>
</dbReference>
<organism evidence="2 3">
    <name type="scientific">Cryomorpha ignava</name>
    <dbReference type="NCBI Taxonomy" id="101383"/>
    <lineage>
        <taxon>Bacteria</taxon>
        <taxon>Pseudomonadati</taxon>
        <taxon>Bacteroidota</taxon>
        <taxon>Flavobacteriia</taxon>
        <taxon>Flavobacteriales</taxon>
        <taxon>Cryomorphaceae</taxon>
        <taxon>Cryomorpha</taxon>
    </lineage>
</organism>
<feature type="domain" description="PKD" evidence="1">
    <location>
        <begin position="532"/>
        <end position="618"/>
    </location>
</feature>
<dbReference type="Pfam" id="PF13585">
    <property type="entry name" value="CHU_C"/>
    <property type="match status" value="1"/>
</dbReference>
<feature type="domain" description="PKD" evidence="1">
    <location>
        <begin position="279"/>
        <end position="338"/>
    </location>
</feature>
<dbReference type="NCBIfam" id="TIGR04131">
    <property type="entry name" value="Bac_Flav_CTERM"/>
    <property type="match status" value="1"/>
</dbReference>
<dbReference type="InterPro" id="IPR035986">
    <property type="entry name" value="PKD_dom_sf"/>
</dbReference>
<name>A0A7K3WR57_9FLAO</name>
<feature type="domain" description="PKD" evidence="1">
    <location>
        <begin position="454"/>
        <end position="525"/>
    </location>
</feature>
<comment type="caution">
    <text evidence="2">The sequence shown here is derived from an EMBL/GenBank/DDBJ whole genome shotgun (WGS) entry which is preliminary data.</text>
</comment>
<proteinExistence type="predicted"/>
<reference evidence="2 3" key="1">
    <citation type="submission" date="2020-02" db="EMBL/GenBank/DDBJ databases">
        <title>Out from the shadows clarifying the taxonomy of the family Cryomorphaceae and related taxa by utilizing the GTDB taxonomic framework.</title>
        <authorList>
            <person name="Bowman J.P."/>
        </authorList>
    </citation>
    <scope>NUCLEOTIDE SEQUENCE [LARGE SCALE GENOMIC DNA]</scope>
    <source>
        <strain evidence="2 3">QSSC 1-22</strain>
    </source>
</reference>
<accession>A0A7K3WR57</accession>
<evidence type="ECO:0000259" key="1">
    <source>
        <dbReference type="PROSITE" id="PS50093"/>
    </source>
</evidence>
<dbReference type="Gene3D" id="2.60.120.260">
    <property type="entry name" value="Galactose-binding domain-like"/>
    <property type="match status" value="1"/>
</dbReference>
<evidence type="ECO:0000313" key="2">
    <source>
        <dbReference type="EMBL" id="NEN24160.1"/>
    </source>
</evidence>
<dbReference type="Gene3D" id="2.60.40.10">
    <property type="entry name" value="Immunoglobulins"/>
    <property type="match status" value="5"/>
</dbReference>
<dbReference type="EMBL" id="JAAGVY010000021">
    <property type="protein sequence ID" value="NEN24160.1"/>
    <property type="molecule type" value="Genomic_DNA"/>
</dbReference>
<dbReference type="SMART" id="SM00089">
    <property type="entry name" value="PKD"/>
    <property type="match status" value="4"/>
</dbReference>
<dbReference type="InterPro" id="IPR013783">
    <property type="entry name" value="Ig-like_fold"/>
</dbReference>
<dbReference type="CDD" id="cd00146">
    <property type="entry name" value="PKD"/>
    <property type="match status" value="3"/>
</dbReference>
<sequence length="968" mass="103379">MSNSAWPIKSLFVLVVIGLSGITELQAQQFWTEDFGTGINCNTPVQLANGYVSTSGGSWTVVNDGINGGTANVWYVSPTAAGGFDPDLNPCGTGCIANPVLNNQSLHIGRLNNDPDDGARYNGFAFPPGLSDTYKRAESPTIDCTDKWTITVDLWYVAWNNGLDKASFQYFDGTVWTTLNDFTQTSGCTLAQYPWAAYQVVLPASANNNPDVKIGFRWQNNSDGITGTYSVAIDNIRLTSGPPPAVPVVDFEVLDGNDTFCEQGCTTMNDLTDFDTPFSTGAANATYAWVFPGGNPATSSDQNPTVCYDTPGLKSITLTVTDNIGESDPVTKTNFITVQDCGPDIAISAGNLTPCANEQCVNFTDLSQTNDPGGVTAWLWTFTSATGVQTSSTQQNPTNICLNEIGFYDVTLAATDADLTQEQTFPAYIEVLDCSGPDINFSADRTVICPGGCIELTDNSSTNSTITAWHWSLPGGQAVGDALPDTSTQQNPTVCYQTAGTYNITLSAQDQEGESAITKTITITVDPCTGPPDVNFIASADTICTGDCVDFTDQSLGLVEDYLWVFQGVADINDATSTEQNPSVICYSQPGSYNVTLTVSNSNNQVDNITRTDFIIVEQCISKPVPRIEISADTICAGKCVDYTSASTGIGLSSYQWNFQGAVPGSGSSMVQNPSNICYNNPGTYDVSLFVEGAGGDSIRVFNDVITVVNTPDCRPTIEASVPDTICAGDCAVFSAVFTDADSVRWTFQGGNPETSKAFNPGVVCFEDEGNYMILVEAWNPSGGAQPIVQDLYVGERPPLNAGPNRTINSGAVVTLNASLGNQPPIGSFLWQPFDLVDDFTAQSVNTSPQETTNYIVYYKEPGGCTAIDTVTVMVNFVAAVGVPSAFSPNGDGQNDVLRVLGQGITRMEFKVYNRYGQLVFETTNQADGWDGLQNGKELNPGVFVYTLEVTFAEGELEVYTGNVTLVK</sequence>
<dbReference type="InterPro" id="IPR026341">
    <property type="entry name" value="T9SS_type_B"/>
</dbReference>
<dbReference type="AlphaFoldDB" id="A0A7K3WR57"/>
<dbReference type="Pfam" id="PF18911">
    <property type="entry name" value="PKD_4"/>
    <property type="match status" value="2"/>
</dbReference>
<evidence type="ECO:0000313" key="3">
    <source>
        <dbReference type="Proteomes" id="UP000486602"/>
    </source>
</evidence>
<dbReference type="InterPro" id="IPR022409">
    <property type="entry name" value="PKD/Chitinase_dom"/>
</dbReference>
<protein>
    <submittedName>
        <fullName evidence="2">PKD domain-containing protein</fullName>
    </submittedName>
</protein>
<dbReference type="SUPFAM" id="SSF49299">
    <property type="entry name" value="PKD domain"/>
    <property type="match status" value="6"/>
</dbReference>